<dbReference type="Pfam" id="PF13561">
    <property type="entry name" value="adh_short_C2"/>
    <property type="match status" value="1"/>
</dbReference>
<gene>
    <name evidence="2" type="ORF">A9D14_16140</name>
    <name evidence="3" type="ORF">H4O24_15855</name>
</gene>
<dbReference type="STRING" id="450378.GCA_001661675_03243"/>
<reference evidence="2 4" key="1">
    <citation type="submission" date="2017-01" db="EMBL/GenBank/DDBJ databases">
        <title>Complete genome sequence of esterase-producing bacterium Croceicoccus marinus E4A9.</title>
        <authorList>
            <person name="Wu Y.-H."/>
            <person name="Cheng H."/>
            <person name="Xu L."/>
            <person name="Huo Y.-Y."/>
            <person name="Wang C.-S."/>
            <person name="Xu X.-W."/>
        </authorList>
    </citation>
    <scope>NUCLEOTIDE SEQUENCE [LARGE SCALE GENOMIC DNA]</scope>
    <source>
        <strain evidence="2 4">E4A9</strain>
        <plasmid evidence="2">pCME4A9I</plasmid>
        <plasmid evidence="4">Plasmid pcme4a9i</plasmid>
    </source>
</reference>
<geneLocation type="plasmid" evidence="3 5">
    <name>plas1</name>
</geneLocation>
<geneLocation type="plasmid" evidence="2">
    <name>pCME4A9I</name>
</geneLocation>
<comment type="similarity">
    <text evidence="1">Belongs to the short-chain dehydrogenases/reductases (SDR) family.</text>
</comment>
<dbReference type="NCBIfam" id="NF005559">
    <property type="entry name" value="PRK07231.1"/>
    <property type="match status" value="1"/>
</dbReference>
<dbReference type="RefSeq" id="WP_066850177.1">
    <property type="nucleotide sequence ID" value="NZ_CP019603.1"/>
</dbReference>
<dbReference type="InterPro" id="IPR020904">
    <property type="entry name" value="Sc_DH/Rdtase_CS"/>
</dbReference>
<dbReference type="FunFam" id="3.40.50.720:FF:000084">
    <property type="entry name" value="Short-chain dehydrogenase reductase"/>
    <property type="match status" value="1"/>
</dbReference>
<keyword evidence="4" id="KW-1185">Reference proteome</keyword>
<dbReference type="OrthoDB" id="7500984at2"/>
<keyword evidence="2" id="KW-0614">Plasmid</keyword>
<geneLocation type="plasmid" evidence="4">
    <name>pcme4a9i</name>
</geneLocation>
<evidence type="ECO:0000313" key="3">
    <source>
        <dbReference type="EMBL" id="QNE07365.1"/>
    </source>
</evidence>
<dbReference type="SUPFAM" id="SSF51735">
    <property type="entry name" value="NAD(P)-binding Rossmann-fold domains"/>
    <property type="match status" value="1"/>
</dbReference>
<dbReference type="KEGG" id="cman:A9D14_16140"/>
<organism evidence="2 4">
    <name type="scientific">Croceicoccus marinus</name>
    <dbReference type="NCBI Taxonomy" id="450378"/>
    <lineage>
        <taxon>Bacteria</taxon>
        <taxon>Pseudomonadati</taxon>
        <taxon>Pseudomonadota</taxon>
        <taxon>Alphaproteobacteria</taxon>
        <taxon>Sphingomonadales</taxon>
        <taxon>Erythrobacteraceae</taxon>
        <taxon>Croceicoccus</taxon>
    </lineage>
</organism>
<evidence type="ECO:0000313" key="4">
    <source>
        <dbReference type="Proteomes" id="UP000195807"/>
    </source>
</evidence>
<dbReference type="PANTHER" id="PTHR43943">
    <property type="entry name" value="DEHYDROGENASE/REDUCTASE (SDR FAMILY) MEMBER 4"/>
    <property type="match status" value="1"/>
</dbReference>
<reference evidence="3 5" key="2">
    <citation type="submission" date="2020-08" db="EMBL/GenBank/DDBJ databases">
        <authorList>
            <person name="Liu G."/>
            <person name="Sun C."/>
        </authorList>
    </citation>
    <scope>NUCLEOTIDE SEQUENCE [LARGE SCALE GENOMIC DNA]</scope>
    <source>
        <strain evidence="3 5">OT19</strain>
        <plasmid evidence="3 5">plas1</plasmid>
    </source>
</reference>
<dbReference type="InterPro" id="IPR002347">
    <property type="entry name" value="SDR_fam"/>
</dbReference>
<proteinExistence type="inferred from homology"/>
<dbReference type="Proteomes" id="UP000515297">
    <property type="component" value="Plasmid plas1"/>
</dbReference>
<dbReference type="Proteomes" id="UP000195807">
    <property type="component" value="Plasmid pCME4A9I"/>
</dbReference>
<dbReference type="PROSITE" id="PS00061">
    <property type="entry name" value="ADH_SHORT"/>
    <property type="match status" value="1"/>
</dbReference>
<dbReference type="PRINTS" id="PR00081">
    <property type="entry name" value="GDHRDH"/>
</dbReference>
<evidence type="ECO:0000256" key="1">
    <source>
        <dbReference type="ARBA" id="ARBA00006484"/>
    </source>
</evidence>
<dbReference type="CDD" id="cd05233">
    <property type="entry name" value="SDR_c"/>
    <property type="match status" value="1"/>
</dbReference>
<dbReference type="EMBL" id="CP060053">
    <property type="protein sequence ID" value="QNE07365.1"/>
    <property type="molecule type" value="Genomic_DNA"/>
</dbReference>
<dbReference type="Gene3D" id="3.40.50.720">
    <property type="entry name" value="NAD(P)-binding Rossmann-like Domain"/>
    <property type="match status" value="1"/>
</dbReference>
<protein>
    <submittedName>
        <fullName evidence="3">SDR family oxidoreductase</fullName>
    </submittedName>
    <submittedName>
        <fullName evidence="2">Short-chain dehydrogenase</fullName>
    </submittedName>
</protein>
<name>A0A1Z1FGC5_9SPHN</name>
<evidence type="ECO:0000313" key="2">
    <source>
        <dbReference type="EMBL" id="ARU17861.1"/>
    </source>
</evidence>
<dbReference type="PANTHER" id="PTHR43943:SF2">
    <property type="entry name" value="DEHYDROGENASE_REDUCTASE 4"/>
    <property type="match status" value="1"/>
</dbReference>
<dbReference type="AlphaFoldDB" id="A0A1Z1FGC5"/>
<accession>A0A1Z1FGC5</accession>
<dbReference type="EMBL" id="CP019603">
    <property type="protein sequence ID" value="ARU17861.1"/>
    <property type="molecule type" value="Genomic_DNA"/>
</dbReference>
<evidence type="ECO:0000313" key="5">
    <source>
        <dbReference type="Proteomes" id="UP000515297"/>
    </source>
</evidence>
<dbReference type="InterPro" id="IPR036291">
    <property type="entry name" value="NAD(P)-bd_dom_sf"/>
</dbReference>
<sequence>MSLFDLTGKTAIVTGSSRGIGRAIAQQLAAHGANVVISSRTQEDCDTVAKEINAKGAGRAVAIAASISSKQALEELAAKTRAEFGPIDIMVCNAASNPHYGSLDDISDDQFRKVLDNNVLSNHWLIQQALPDMRASGGGAIIVVSSIGGLRGSPTIGAYNVSKAADFQLVRNYAVENGKHNIRINAIAPGVVKTDFARALWEDQKVHDATAARTPMRRLGDPDDIAGVAVMLASRAGGWMTGQMVVIDGGITI</sequence>